<comment type="caution">
    <text evidence="1">The sequence shown here is derived from an EMBL/GenBank/DDBJ whole genome shotgun (WGS) entry which is preliminary data.</text>
</comment>
<dbReference type="EMBL" id="VXIS01000529">
    <property type="protein sequence ID" value="KAA8892997.1"/>
    <property type="molecule type" value="Genomic_DNA"/>
</dbReference>
<reference evidence="1 2" key="1">
    <citation type="submission" date="2019-09" db="EMBL/GenBank/DDBJ databases">
        <title>Draft genome of the ectomycorrhizal ascomycete Sphaerosporella brunnea.</title>
        <authorList>
            <consortium name="DOE Joint Genome Institute"/>
            <person name="Benucci G.M."/>
            <person name="Marozzi G."/>
            <person name="Antonielli L."/>
            <person name="Sanchez S."/>
            <person name="Marco P."/>
            <person name="Wang X."/>
            <person name="Falini L.B."/>
            <person name="Barry K."/>
            <person name="Haridas S."/>
            <person name="Lipzen A."/>
            <person name="Labutti K."/>
            <person name="Grigoriev I.V."/>
            <person name="Murat C."/>
            <person name="Martin F."/>
            <person name="Albertini E."/>
            <person name="Donnini D."/>
            <person name="Bonito G."/>
        </authorList>
    </citation>
    <scope>NUCLEOTIDE SEQUENCE [LARGE SCALE GENOMIC DNA]</scope>
    <source>
        <strain evidence="1 2">Sb_GMNB300</strain>
    </source>
</reference>
<sequence length="88" mass="10296">MPVAFACYHVVYPHFYHSSYVLSTLAFFLPSLALFISHLSHLFAPFYLILCSLCLLIDRLHHGFIYLEKVVCQGMRLRDFWLILVCVD</sequence>
<name>A0A5J5ED50_9PEZI</name>
<organism evidence="1 2">
    <name type="scientific">Sphaerosporella brunnea</name>
    <dbReference type="NCBI Taxonomy" id="1250544"/>
    <lineage>
        <taxon>Eukaryota</taxon>
        <taxon>Fungi</taxon>
        <taxon>Dikarya</taxon>
        <taxon>Ascomycota</taxon>
        <taxon>Pezizomycotina</taxon>
        <taxon>Pezizomycetes</taxon>
        <taxon>Pezizales</taxon>
        <taxon>Pyronemataceae</taxon>
        <taxon>Sphaerosporella</taxon>
    </lineage>
</organism>
<evidence type="ECO:0000313" key="1">
    <source>
        <dbReference type="EMBL" id="KAA8892997.1"/>
    </source>
</evidence>
<accession>A0A5J5ED50</accession>
<dbReference type="InParanoid" id="A0A5J5ED50"/>
<keyword evidence="2" id="KW-1185">Reference proteome</keyword>
<gene>
    <name evidence="1" type="ORF">FN846DRAFT_980873</name>
</gene>
<proteinExistence type="predicted"/>
<evidence type="ECO:0000313" key="2">
    <source>
        <dbReference type="Proteomes" id="UP000326924"/>
    </source>
</evidence>
<protein>
    <submittedName>
        <fullName evidence="1">Uncharacterized protein</fullName>
    </submittedName>
</protein>
<dbReference type="AlphaFoldDB" id="A0A5J5ED50"/>
<dbReference type="Proteomes" id="UP000326924">
    <property type="component" value="Unassembled WGS sequence"/>
</dbReference>